<evidence type="ECO:0000256" key="15">
    <source>
        <dbReference type="SAM" id="Phobius"/>
    </source>
</evidence>
<feature type="transmembrane region" description="Helical" evidence="15">
    <location>
        <begin position="555"/>
        <end position="582"/>
    </location>
</feature>
<keyword evidence="7 15" id="KW-1133">Transmembrane helix</keyword>
<feature type="transmembrane region" description="Helical" evidence="15">
    <location>
        <begin position="509"/>
        <end position="534"/>
    </location>
</feature>
<dbReference type="Gene3D" id="3.80.10.10">
    <property type="entry name" value="Ribonuclease Inhibitor"/>
    <property type="match status" value="3"/>
</dbReference>
<dbReference type="PROSITE" id="PS00237">
    <property type="entry name" value="G_PROTEIN_RECEP_F1_1"/>
    <property type="match status" value="1"/>
</dbReference>
<comment type="subcellular location">
    <subcellularLocation>
        <location evidence="1">Cell membrane</location>
        <topology evidence="1">Multi-pass membrane protein</topology>
    </subcellularLocation>
</comment>
<dbReference type="InterPro" id="IPR017452">
    <property type="entry name" value="GPCR_Rhodpsn_7TM"/>
</dbReference>
<dbReference type="PRINTS" id="PR00237">
    <property type="entry name" value="GPCRRHODOPSN"/>
</dbReference>
<evidence type="ECO:0000256" key="9">
    <source>
        <dbReference type="ARBA" id="ARBA00023136"/>
    </source>
</evidence>
<evidence type="ECO:0000313" key="17">
    <source>
        <dbReference type="EMBL" id="KAG9510447.1"/>
    </source>
</evidence>
<feature type="transmembrane region" description="Helical" evidence="15">
    <location>
        <begin position="370"/>
        <end position="389"/>
    </location>
</feature>
<comment type="caution">
    <text evidence="17">The sequence shown here is derived from an EMBL/GenBank/DDBJ whole genome shotgun (WGS) entry which is preliminary data.</text>
</comment>
<dbReference type="Proteomes" id="UP000825002">
    <property type="component" value="Unassembled WGS sequence"/>
</dbReference>
<keyword evidence="13 14" id="KW-0807">Transducer</keyword>
<dbReference type="InterPro" id="IPR002172">
    <property type="entry name" value="LDrepeatLR_classA_rpt"/>
</dbReference>
<evidence type="ECO:0000256" key="8">
    <source>
        <dbReference type="ARBA" id="ARBA00023040"/>
    </source>
</evidence>
<feature type="non-terminal residue" evidence="17">
    <location>
        <position position="801"/>
    </location>
</feature>
<reference evidence="17 18" key="1">
    <citation type="submission" date="2020-10" db="EMBL/GenBank/DDBJ databases">
        <authorList>
            <person name="Klimov P.B."/>
            <person name="Dyachkov S.M."/>
            <person name="Chetverikov P.E."/>
        </authorList>
    </citation>
    <scope>NUCLEOTIDE SEQUENCE [LARGE SCALE GENOMIC DNA]</scope>
    <source>
        <strain evidence="17">BMOC 18-1129-001#AD2665</strain>
        <tissue evidence="17">Entire mites</tissue>
    </source>
</reference>
<keyword evidence="10" id="KW-1015">Disulfide bond</keyword>
<evidence type="ECO:0000256" key="2">
    <source>
        <dbReference type="ARBA" id="ARBA00010663"/>
    </source>
</evidence>
<evidence type="ECO:0000256" key="14">
    <source>
        <dbReference type="RuleBase" id="RU000688"/>
    </source>
</evidence>
<evidence type="ECO:0000256" key="7">
    <source>
        <dbReference type="ARBA" id="ARBA00022989"/>
    </source>
</evidence>
<evidence type="ECO:0000256" key="3">
    <source>
        <dbReference type="ARBA" id="ARBA00022475"/>
    </source>
</evidence>
<dbReference type="PROSITE" id="PS50262">
    <property type="entry name" value="G_PROTEIN_RECEP_F1_2"/>
    <property type="match status" value="1"/>
</dbReference>
<keyword evidence="4" id="KW-0433">Leucine-rich repeat</keyword>
<organism evidence="17 18">
    <name type="scientific">Fragariocoptes setiger</name>
    <dbReference type="NCBI Taxonomy" id="1670756"/>
    <lineage>
        <taxon>Eukaryota</taxon>
        <taxon>Metazoa</taxon>
        <taxon>Ecdysozoa</taxon>
        <taxon>Arthropoda</taxon>
        <taxon>Chelicerata</taxon>
        <taxon>Arachnida</taxon>
        <taxon>Acari</taxon>
        <taxon>Acariformes</taxon>
        <taxon>Trombidiformes</taxon>
        <taxon>Prostigmata</taxon>
        <taxon>Eupodina</taxon>
        <taxon>Eriophyoidea</taxon>
        <taxon>Phytoptidae</taxon>
        <taxon>Fragariocoptes</taxon>
    </lineage>
</organism>
<evidence type="ECO:0000256" key="6">
    <source>
        <dbReference type="ARBA" id="ARBA00022737"/>
    </source>
</evidence>
<dbReference type="PROSITE" id="PS51450">
    <property type="entry name" value="LRR"/>
    <property type="match status" value="5"/>
</dbReference>
<keyword evidence="12" id="KW-0325">Glycoprotein</keyword>
<dbReference type="Gene3D" id="2.40.128.620">
    <property type="match status" value="1"/>
</dbReference>
<dbReference type="PANTHER" id="PTHR24372">
    <property type="entry name" value="GLYCOPROTEIN HORMONE RECEPTOR"/>
    <property type="match status" value="1"/>
</dbReference>
<feature type="transmembrane region" description="Helical" evidence="15">
    <location>
        <begin position="409"/>
        <end position="436"/>
    </location>
</feature>
<comment type="similarity">
    <text evidence="2 14">Belongs to the G-protein coupled receptor 1 family.</text>
</comment>
<keyword evidence="3" id="KW-1003">Cell membrane</keyword>
<dbReference type="Pfam" id="PF00001">
    <property type="entry name" value="7tm_1"/>
    <property type="match status" value="1"/>
</dbReference>
<dbReference type="SUPFAM" id="SSF81321">
    <property type="entry name" value="Family A G protein-coupled receptor-like"/>
    <property type="match status" value="1"/>
</dbReference>
<keyword evidence="5 14" id="KW-0812">Transmembrane</keyword>
<feature type="transmembrane region" description="Helical" evidence="15">
    <location>
        <begin position="594"/>
        <end position="616"/>
    </location>
</feature>
<dbReference type="InterPro" id="IPR032675">
    <property type="entry name" value="LRR_dom_sf"/>
</dbReference>
<dbReference type="InterPro" id="IPR001611">
    <property type="entry name" value="Leu-rich_rpt"/>
</dbReference>
<dbReference type="SMART" id="SM00369">
    <property type="entry name" value="LRR_TYP"/>
    <property type="match status" value="5"/>
</dbReference>
<keyword evidence="9 15" id="KW-0472">Membrane</keyword>
<feature type="transmembrane region" description="Helical" evidence="15">
    <location>
        <begin position="338"/>
        <end position="358"/>
    </location>
</feature>
<dbReference type="PRINTS" id="PR01739">
    <property type="entry name" value="RELAXINR"/>
</dbReference>
<feature type="domain" description="G-protein coupled receptors family 1 profile" evidence="16">
    <location>
        <begin position="350"/>
        <end position="614"/>
    </location>
</feature>
<sequence length="801" mass="91064">MCLVQHLNCDGFPDCDSGEDEKNCVDMVGQLLDFYVSWADWNEKHNHSIANTSNSSLSSPMLPRRCPKDLFDQDRCPCDLSDPLIVICENHNLTQMPLELSKNITKLRLSMNQITSIDYLSSPESLESLYLFSNRISYIKPFVFQSAVRLSKLDLSYNELVSIERDAFVGLKNLTTLISRVAFRTFSNLTSLSWLTLNNNQITDIEWDAFSGDSQLRELDLSHNRISKLERNMFRSAPSLTVKRGFLRLTKLKLGHNPIRSLDTDVFSDLPTLGSLDLSEVVIDNIDERHFAHLKQLHFIYFIKFRYCHFASHVRVCRPLTDGLSSAQHLLVFPVLRFAVWIVALVCCIGNIVVLIWRHVSRREDRIVSVFIKNLSVADLMMGVYLLAIGWHDVEFRDQYKWRAVAWMSSWPCTAIGFLAMLSSELSVLILALITVERYRSIRSNYYSGETVSRAKLNIVFVWLVSLVIALYPIVHWSTTGDNVYYASNGLCLPLHIDQPFTSGWQYSAFIFLGINFSAVVLIICLYIRMYVIIRHDRRYARPVLIGKEREDAILAARFFFIVLTDCMCWIPIVVIKVIALTSALTNVEISSSVYAWLAVFIIPINSALNPIIYTLAAPTELRDAICRLADRIEMRFDQLLSRGSHATIATSSSGADDSTRHCRGRKSTSVSTATCESLSSLHHNNLSLGDPRLIFHDKGSVTHAIVHVEHAKPDTQVDSSPRENNKATHCELIETENKADNNVIIKNNGIATQYLQSTNEQHLDEKHHRMSQQSDYSSTCLIHCCPTVNNHHHTDQPNNV</sequence>
<evidence type="ECO:0000256" key="1">
    <source>
        <dbReference type="ARBA" id="ARBA00004651"/>
    </source>
</evidence>
<evidence type="ECO:0000259" key="16">
    <source>
        <dbReference type="PROSITE" id="PS50262"/>
    </source>
</evidence>
<keyword evidence="18" id="KW-1185">Reference proteome</keyword>
<protein>
    <submittedName>
        <fullName evidence="17">Relaxin receptor 1</fullName>
    </submittedName>
</protein>
<keyword evidence="8 14" id="KW-0297">G-protein coupled receptor</keyword>
<evidence type="ECO:0000256" key="10">
    <source>
        <dbReference type="ARBA" id="ARBA00023157"/>
    </source>
</evidence>
<name>A0ABQ7SAM4_9ACAR</name>
<dbReference type="Pfam" id="PF13855">
    <property type="entry name" value="LRR_8"/>
    <property type="match status" value="3"/>
</dbReference>
<accession>A0ABQ7SAM4</accession>
<dbReference type="SUPFAM" id="SSF52058">
    <property type="entry name" value="L domain-like"/>
    <property type="match status" value="1"/>
</dbReference>
<gene>
    <name evidence="17" type="primary">RXFP1</name>
    <name evidence="17" type="ORF">GZH46_01015</name>
</gene>
<keyword evidence="11 14" id="KW-0675">Receptor</keyword>
<dbReference type="InterPro" id="IPR000276">
    <property type="entry name" value="GPCR_Rhodpsn"/>
</dbReference>
<proteinExistence type="inferred from homology"/>
<dbReference type="Gene3D" id="1.20.1070.10">
    <property type="entry name" value="Rhodopsin 7-helix transmembrane proteins"/>
    <property type="match status" value="1"/>
</dbReference>
<evidence type="ECO:0000256" key="13">
    <source>
        <dbReference type="ARBA" id="ARBA00023224"/>
    </source>
</evidence>
<evidence type="ECO:0000313" key="18">
    <source>
        <dbReference type="Proteomes" id="UP000825002"/>
    </source>
</evidence>
<evidence type="ECO:0000256" key="11">
    <source>
        <dbReference type="ARBA" id="ARBA00023170"/>
    </source>
</evidence>
<evidence type="ECO:0000256" key="4">
    <source>
        <dbReference type="ARBA" id="ARBA00022614"/>
    </source>
</evidence>
<feature type="transmembrane region" description="Helical" evidence="15">
    <location>
        <begin position="457"/>
        <end position="475"/>
    </location>
</feature>
<dbReference type="InterPro" id="IPR008112">
    <property type="entry name" value="Relaxin_rcpt"/>
</dbReference>
<keyword evidence="6" id="KW-0677">Repeat</keyword>
<dbReference type="PANTHER" id="PTHR24372:SF80">
    <property type="entry name" value="FI21465P1-RELATED"/>
    <property type="match status" value="1"/>
</dbReference>
<dbReference type="InterPro" id="IPR003591">
    <property type="entry name" value="Leu-rich_rpt_typical-subtyp"/>
</dbReference>
<evidence type="ECO:0000256" key="5">
    <source>
        <dbReference type="ARBA" id="ARBA00022692"/>
    </source>
</evidence>
<dbReference type="CDD" id="cd00112">
    <property type="entry name" value="LDLa"/>
    <property type="match status" value="1"/>
</dbReference>
<evidence type="ECO:0000256" key="12">
    <source>
        <dbReference type="ARBA" id="ARBA00023180"/>
    </source>
</evidence>
<dbReference type="EMBL" id="JAIFTH010000145">
    <property type="protein sequence ID" value="KAG9510447.1"/>
    <property type="molecule type" value="Genomic_DNA"/>
</dbReference>